<dbReference type="AlphaFoldDB" id="A0A830HER7"/>
<organism evidence="1 2">
    <name type="scientific">Pycnococcus provasolii</name>
    <dbReference type="NCBI Taxonomy" id="41880"/>
    <lineage>
        <taxon>Eukaryota</taxon>
        <taxon>Viridiplantae</taxon>
        <taxon>Chlorophyta</taxon>
        <taxon>Pseudoscourfieldiophyceae</taxon>
        <taxon>Pseudoscourfieldiales</taxon>
        <taxon>Pycnococcaceae</taxon>
        <taxon>Pycnococcus</taxon>
    </lineage>
</organism>
<accession>A0A830HER7</accession>
<gene>
    <name evidence="1" type="ORF">PPROV_000284500</name>
</gene>
<dbReference type="PROSITE" id="PS51354">
    <property type="entry name" value="GLUTAREDOXIN_2"/>
    <property type="match status" value="1"/>
</dbReference>
<dbReference type="Gene3D" id="3.40.30.10">
    <property type="entry name" value="Glutaredoxin"/>
    <property type="match status" value="1"/>
</dbReference>
<dbReference type="OrthoDB" id="418495at2759"/>
<proteinExistence type="predicted"/>
<protein>
    <recommendedName>
        <fullName evidence="3">Glutaredoxin domain-containing protein</fullName>
    </recommendedName>
</protein>
<evidence type="ECO:0008006" key="3">
    <source>
        <dbReference type="Google" id="ProtNLM"/>
    </source>
</evidence>
<comment type="caution">
    <text evidence="1">The sequence shown here is derived from an EMBL/GenBank/DDBJ whole genome shotgun (WGS) entry which is preliminary data.</text>
</comment>
<sequence>MELTGENPDPDGMAIRAELAGKIGRTSVPAIFVAGEFIGGCNDGGAGGLMPLSRSGDLDKFLEKCSPQVRKA</sequence>
<dbReference type="EMBL" id="BNJQ01000007">
    <property type="protein sequence ID" value="GHP04091.1"/>
    <property type="molecule type" value="Genomic_DNA"/>
</dbReference>
<dbReference type="Proteomes" id="UP000660262">
    <property type="component" value="Unassembled WGS sequence"/>
</dbReference>
<name>A0A830HER7_9CHLO</name>
<keyword evidence="2" id="KW-1185">Reference proteome</keyword>
<reference evidence="1" key="1">
    <citation type="submission" date="2020-10" db="EMBL/GenBank/DDBJ databases">
        <title>Unveiling of a novel bifunctional photoreceptor, Dualchrome1, isolated from a cosmopolitan green alga.</title>
        <authorList>
            <person name="Suzuki S."/>
            <person name="Kawachi M."/>
        </authorList>
    </citation>
    <scope>NUCLEOTIDE SEQUENCE</scope>
    <source>
        <strain evidence="1">NIES 2893</strain>
    </source>
</reference>
<evidence type="ECO:0000313" key="1">
    <source>
        <dbReference type="EMBL" id="GHP04091.1"/>
    </source>
</evidence>
<dbReference type="SUPFAM" id="SSF52833">
    <property type="entry name" value="Thioredoxin-like"/>
    <property type="match status" value="1"/>
</dbReference>
<evidence type="ECO:0000313" key="2">
    <source>
        <dbReference type="Proteomes" id="UP000660262"/>
    </source>
</evidence>
<dbReference type="InterPro" id="IPR036249">
    <property type="entry name" value="Thioredoxin-like_sf"/>
</dbReference>